<evidence type="ECO:0000259" key="1">
    <source>
        <dbReference type="Pfam" id="PF07715"/>
    </source>
</evidence>
<organism evidence="2">
    <name type="scientific">marine sediment metagenome</name>
    <dbReference type="NCBI Taxonomy" id="412755"/>
    <lineage>
        <taxon>unclassified sequences</taxon>
        <taxon>metagenomes</taxon>
        <taxon>ecological metagenomes</taxon>
    </lineage>
</organism>
<reference evidence="2" key="1">
    <citation type="journal article" date="2015" name="Nature">
        <title>Complex archaea that bridge the gap between prokaryotes and eukaryotes.</title>
        <authorList>
            <person name="Spang A."/>
            <person name="Saw J.H."/>
            <person name="Jorgensen S.L."/>
            <person name="Zaremba-Niedzwiedzka K."/>
            <person name="Martijn J."/>
            <person name="Lind A.E."/>
            <person name="van Eijk R."/>
            <person name="Schleper C."/>
            <person name="Guy L."/>
            <person name="Ettema T.J."/>
        </authorList>
    </citation>
    <scope>NUCLEOTIDE SEQUENCE</scope>
</reference>
<dbReference type="Gene3D" id="2.170.130.10">
    <property type="entry name" value="TonB-dependent receptor, plug domain"/>
    <property type="match status" value="1"/>
</dbReference>
<gene>
    <name evidence="2" type="ORF">LCGC14_2451430</name>
</gene>
<dbReference type="AlphaFoldDB" id="A0A0F9BGF7"/>
<accession>A0A0F9BGF7</accession>
<feature type="domain" description="TonB-dependent receptor plug" evidence="1">
    <location>
        <begin position="51"/>
        <end position="134"/>
    </location>
</feature>
<dbReference type="InterPro" id="IPR012910">
    <property type="entry name" value="Plug_dom"/>
</dbReference>
<dbReference type="InterPro" id="IPR037066">
    <property type="entry name" value="Plug_dom_sf"/>
</dbReference>
<dbReference type="EMBL" id="LAZR01037945">
    <property type="protein sequence ID" value="KKL20840.1"/>
    <property type="molecule type" value="Genomic_DNA"/>
</dbReference>
<comment type="caution">
    <text evidence="2">The sequence shown here is derived from an EMBL/GenBank/DDBJ whole genome shotgun (WGS) entry which is preliminary data.</text>
</comment>
<name>A0A0F9BGF7_9ZZZZ</name>
<proteinExistence type="predicted"/>
<evidence type="ECO:0000313" key="2">
    <source>
        <dbReference type="EMBL" id="KKL20840.1"/>
    </source>
</evidence>
<sequence>MKNTTAALTSALLATLTANTYAEHSDLEEISVTGYQPKPSLLLEISAKGEPSIDTAALLKTVPGANTNSNGALTGIAQYRGLYGDRVSIHIDHSPTLTGGPNAMDTPLSYTPPMLLKSLEVHRGIAPVSVAQESLGKSTSVLPLYR</sequence>
<protein>
    <recommendedName>
        <fullName evidence="1">TonB-dependent receptor plug domain-containing protein</fullName>
    </recommendedName>
</protein>
<dbReference type="Pfam" id="PF07715">
    <property type="entry name" value="Plug"/>
    <property type="match status" value="1"/>
</dbReference>
<dbReference type="SUPFAM" id="SSF56935">
    <property type="entry name" value="Porins"/>
    <property type="match status" value="1"/>
</dbReference>